<dbReference type="AlphaFoldDB" id="A0A0E9UJK0"/>
<evidence type="ECO:0000313" key="1">
    <source>
        <dbReference type="EMBL" id="JAH66039.1"/>
    </source>
</evidence>
<reference evidence="1" key="1">
    <citation type="submission" date="2014-11" db="EMBL/GenBank/DDBJ databases">
        <authorList>
            <person name="Amaro Gonzalez C."/>
        </authorList>
    </citation>
    <scope>NUCLEOTIDE SEQUENCE</scope>
</reference>
<dbReference type="EMBL" id="GBXM01042538">
    <property type="protein sequence ID" value="JAH66039.1"/>
    <property type="molecule type" value="Transcribed_RNA"/>
</dbReference>
<organism evidence="1">
    <name type="scientific">Anguilla anguilla</name>
    <name type="common">European freshwater eel</name>
    <name type="synonym">Muraena anguilla</name>
    <dbReference type="NCBI Taxonomy" id="7936"/>
    <lineage>
        <taxon>Eukaryota</taxon>
        <taxon>Metazoa</taxon>
        <taxon>Chordata</taxon>
        <taxon>Craniata</taxon>
        <taxon>Vertebrata</taxon>
        <taxon>Euteleostomi</taxon>
        <taxon>Actinopterygii</taxon>
        <taxon>Neopterygii</taxon>
        <taxon>Teleostei</taxon>
        <taxon>Anguilliformes</taxon>
        <taxon>Anguillidae</taxon>
        <taxon>Anguilla</taxon>
    </lineage>
</organism>
<accession>A0A0E9UJK0</accession>
<name>A0A0E9UJK0_ANGAN</name>
<protein>
    <submittedName>
        <fullName evidence="1">Uncharacterized protein</fullName>
    </submittedName>
</protein>
<proteinExistence type="predicted"/>
<reference evidence="1" key="2">
    <citation type="journal article" date="2015" name="Fish Shellfish Immunol.">
        <title>Early steps in the European eel (Anguilla anguilla)-Vibrio vulnificus interaction in the gills: Role of the RtxA13 toxin.</title>
        <authorList>
            <person name="Callol A."/>
            <person name="Pajuelo D."/>
            <person name="Ebbesson L."/>
            <person name="Teles M."/>
            <person name="MacKenzie S."/>
            <person name="Amaro C."/>
        </authorList>
    </citation>
    <scope>NUCLEOTIDE SEQUENCE</scope>
</reference>
<sequence length="54" mass="6378">MSAKRQFEVTPDSDVADGDRWIHRLIIYTSHVTEKVLAQRMHFCFLLKYPLRAS</sequence>